<dbReference type="Pfam" id="PF13600">
    <property type="entry name" value="DUF4140"/>
    <property type="match status" value="1"/>
</dbReference>
<dbReference type="InterPro" id="IPR025554">
    <property type="entry name" value="DUF4140"/>
</dbReference>
<dbReference type="OrthoDB" id="10068793at2759"/>
<dbReference type="STRING" id="685588.A0A067T8C2"/>
<organism evidence="4 5">
    <name type="scientific">Galerina marginata (strain CBS 339.88)</name>
    <dbReference type="NCBI Taxonomy" id="685588"/>
    <lineage>
        <taxon>Eukaryota</taxon>
        <taxon>Fungi</taxon>
        <taxon>Dikarya</taxon>
        <taxon>Basidiomycota</taxon>
        <taxon>Agaricomycotina</taxon>
        <taxon>Agaricomycetes</taxon>
        <taxon>Agaricomycetidae</taxon>
        <taxon>Agaricales</taxon>
        <taxon>Agaricineae</taxon>
        <taxon>Strophariaceae</taxon>
        <taxon>Galerina</taxon>
    </lineage>
</organism>
<dbReference type="HOGENOM" id="CLU_010457_2_0_1"/>
<protein>
    <recommendedName>
        <fullName evidence="6">Mucoidy inhibitor A</fullName>
    </recommendedName>
</protein>
<evidence type="ECO:0000259" key="2">
    <source>
        <dbReference type="Pfam" id="PF13598"/>
    </source>
</evidence>
<evidence type="ECO:0000259" key="3">
    <source>
        <dbReference type="Pfam" id="PF13600"/>
    </source>
</evidence>
<gene>
    <name evidence="4" type="ORF">GALMADRAFT_64390</name>
</gene>
<dbReference type="Proteomes" id="UP000027222">
    <property type="component" value="Unassembled WGS sequence"/>
</dbReference>
<dbReference type="InterPro" id="IPR037291">
    <property type="entry name" value="DUF4139"/>
</dbReference>
<dbReference type="PANTHER" id="PTHR31005">
    <property type="entry name" value="DUF4139 DOMAIN-CONTAINING PROTEIN"/>
    <property type="match status" value="1"/>
</dbReference>
<sequence length="551" mass="60594">MASIFTIQASNHAIKSVTVFKSLKAEVVRSFTVNLKSGRNKFRIKGLPSSIDAQSVRFSVIGNGLVVDVGCTVETNSAQTYASDDPSEVIRALFTEKAELEREEVIRRQESQLLLKYTQTLSGEHGNATQIAAFLKSYADLAFKPFHAVAQIKEKIRQIDRQIEALQEKAASKRGTTLGQVYIVVFADTECCVELKLTYFVSNVQWKSNYGLHVNTDNGQASTSGSLHYLGTVTQATGEDWNDISLLLSTASDDVVKCIPQLRSIKLTSPKLETHATTIPEPATVFLESPVVVAFMIQGKSTIPSDGVDHQVSVAVLPLEAKISYLCIPGIEPKVFLQCKVKNTAVYQLLAGPVTVTLDDHYVSKTSINNINPGDSFECTLDDDTSTRVTYSRSKKTIRSDGGAFSEVSNTTTYTAKISIHNKHKFDITDLIVREVIPTSDDEHVKIVLRKPVGLSDAKQGAVVDLNDDGLMVGWGLVVDFGKGGRKEGRFEWKGKVRSGAQVNLEAQWEVTVPGETPWVELKTLSSVPQEADWKIARTKLEVREFSSPLY</sequence>
<keyword evidence="5" id="KW-1185">Reference proteome</keyword>
<accession>A0A067T8C2</accession>
<feature type="coiled-coil region" evidence="1">
    <location>
        <begin position="149"/>
        <end position="176"/>
    </location>
</feature>
<feature type="domain" description="DUF4139" evidence="2">
    <location>
        <begin position="195"/>
        <end position="514"/>
    </location>
</feature>
<evidence type="ECO:0008006" key="6">
    <source>
        <dbReference type="Google" id="ProtNLM"/>
    </source>
</evidence>
<dbReference type="AlphaFoldDB" id="A0A067T8C2"/>
<keyword evidence="1" id="KW-0175">Coiled coil</keyword>
<proteinExistence type="predicted"/>
<feature type="domain" description="DUF4140" evidence="3">
    <location>
        <begin position="17"/>
        <end position="112"/>
    </location>
</feature>
<evidence type="ECO:0000313" key="5">
    <source>
        <dbReference type="Proteomes" id="UP000027222"/>
    </source>
</evidence>
<reference evidence="5" key="1">
    <citation type="journal article" date="2014" name="Proc. Natl. Acad. Sci. U.S.A.">
        <title>Extensive sampling of basidiomycete genomes demonstrates inadequacy of the white-rot/brown-rot paradigm for wood decay fungi.</title>
        <authorList>
            <person name="Riley R."/>
            <person name="Salamov A.A."/>
            <person name="Brown D.W."/>
            <person name="Nagy L.G."/>
            <person name="Floudas D."/>
            <person name="Held B.W."/>
            <person name="Levasseur A."/>
            <person name="Lombard V."/>
            <person name="Morin E."/>
            <person name="Otillar R."/>
            <person name="Lindquist E.A."/>
            <person name="Sun H."/>
            <person name="LaButti K.M."/>
            <person name="Schmutz J."/>
            <person name="Jabbour D."/>
            <person name="Luo H."/>
            <person name="Baker S.E."/>
            <person name="Pisabarro A.G."/>
            <person name="Walton J.D."/>
            <person name="Blanchette R.A."/>
            <person name="Henrissat B."/>
            <person name="Martin F."/>
            <person name="Cullen D."/>
            <person name="Hibbett D.S."/>
            <person name="Grigoriev I.V."/>
        </authorList>
    </citation>
    <scope>NUCLEOTIDE SEQUENCE [LARGE SCALE GENOMIC DNA]</scope>
    <source>
        <strain evidence="5">CBS 339.88</strain>
    </source>
</reference>
<name>A0A067T8C2_GALM3</name>
<evidence type="ECO:0000256" key="1">
    <source>
        <dbReference type="SAM" id="Coils"/>
    </source>
</evidence>
<evidence type="ECO:0000313" key="4">
    <source>
        <dbReference type="EMBL" id="KDR78602.1"/>
    </source>
</evidence>
<dbReference type="NCBIfam" id="TIGR02231">
    <property type="entry name" value="mucoidy inhibitor MuiA family protein"/>
    <property type="match status" value="2"/>
</dbReference>
<dbReference type="PANTHER" id="PTHR31005:SF8">
    <property type="entry name" value="DUF4139 DOMAIN-CONTAINING PROTEIN"/>
    <property type="match status" value="1"/>
</dbReference>
<dbReference type="InterPro" id="IPR011935">
    <property type="entry name" value="CHP02231"/>
</dbReference>
<dbReference type="EMBL" id="KL142374">
    <property type="protein sequence ID" value="KDR78602.1"/>
    <property type="molecule type" value="Genomic_DNA"/>
</dbReference>
<dbReference type="Pfam" id="PF13598">
    <property type="entry name" value="DUF4139"/>
    <property type="match status" value="1"/>
</dbReference>